<dbReference type="InterPro" id="IPR013945">
    <property type="entry name" value="Pkr1"/>
</dbReference>
<dbReference type="EMBL" id="MCOG01000018">
    <property type="protein sequence ID" value="ORY77934.1"/>
    <property type="molecule type" value="Genomic_DNA"/>
</dbReference>
<keyword evidence="1" id="KW-0812">Transmembrane</keyword>
<dbReference type="Pfam" id="PF08636">
    <property type="entry name" value="Pkr1"/>
    <property type="match status" value="1"/>
</dbReference>
<feature type="transmembrane region" description="Helical" evidence="1">
    <location>
        <begin position="72"/>
        <end position="93"/>
    </location>
</feature>
<dbReference type="Proteomes" id="UP000193920">
    <property type="component" value="Unassembled WGS sequence"/>
</dbReference>
<feature type="transmembrane region" description="Helical" evidence="1">
    <location>
        <begin position="47"/>
        <end position="66"/>
    </location>
</feature>
<accession>A0A1Y2F375</accession>
<keyword evidence="1" id="KW-0472">Membrane</keyword>
<comment type="caution">
    <text evidence="2">The sequence shown here is derived from an EMBL/GenBank/DDBJ whole genome shotgun (WGS) entry which is preliminary data.</text>
</comment>
<evidence type="ECO:0000313" key="2">
    <source>
        <dbReference type="EMBL" id="ORY77934.1"/>
    </source>
</evidence>
<sequence length="114" mass="13176">MSSKDNTPTEVENKTEQKVEIQENKTFLQNLVDSVLNAGVNKNIHNFFRIIFIIAIISSLVLVFLSDFNIHTIVLTFLVSGLFGSVELFNYQLNEIKKEQEKNEKEKIEDKKNE</sequence>
<dbReference type="GO" id="GO:0005789">
    <property type="term" value="C:endoplasmic reticulum membrane"/>
    <property type="evidence" value="ECO:0007669"/>
    <property type="project" value="TreeGrafter"/>
</dbReference>
<protein>
    <submittedName>
        <fullName evidence="2">Uncharacterized protein</fullName>
    </submittedName>
</protein>
<name>A0A1Y2F375_9FUNG</name>
<keyword evidence="1" id="KW-1133">Transmembrane helix</keyword>
<reference evidence="2 3" key="1">
    <citation type="submission" date="2016-08" db="EMBL/GenBank/DDBJ databases">
        <title>A Parts List for Fungal Cellulosomes Revealed by Comparative Genomics.</title>
        <authorList>
            <consortium name="DOE Joint Genome Institute"/>
            <person name="Haitjema C.H."/>
            <person name="Gilmore S.P."/>
            <person name="Henske J.K."/>
            <person name="Solomon K.V."/>
            <person name="De Groot R."/>
            <person name="Kuo A."/>
            <person name="Mondo S.J."/>
            <person name="Salamov A.A."/>
            <person name="Labutti K."/>
            <person name="Zhao Z."/>
            <person name="Chiniquy J."/>
            <person name="Barry K."/>
            <person name="Brewer H.M."/>
            <person name="Purvine S.O."/>
            <person name="Wright A.T."/>
            <person name="Boxma B."/>
            <person name="Van Alen T."/>
            <person name="Hackstein J.H."/>
            <person name="Baker S.E."/>
            <person name="Grigoriev I.V."/>
            <person name="O'Malley M.A."/>
        </authorList>
    </citation>
    <scope>NUCLEOTIDE SEQUENCE [LARGE SCALE GENOMIC DNA]</scope>
    <source>
        <strain evidence="2 3">G1</strain>
    </source>
</reference>
<keyword evidence="3" id="KW-1185">Reference proteome</keyword>
<dbReference type="AlphaFoldDB" id="A0A1Y2F375"/>
<dbReference type="PANTHER" id="PTHR28251:SF1">
    <property type="entry name" value="V-TYPE ATPASE ASSEMBLY FACTOR PKR1"/>
    <property type="match status" value="1"/>
</dbReference>
<organism evidence="2 3">
    <name type="scientific">Neocallimastix californiae</name>
    <dbReference type="NCBI Taxonomy" id="1754190"/>
    <lineage>
        <taxon>Eukaryota</taxon>
        <taxon>Fungi</taxon>
        <taxon>Fungi incertae sedis</taxon>
        <taxon>Chytridiomycota</taxon>
        <taxon>Chytridiomycota incertae sedis</taxon>
        <taxon>Neocallimastigomycetes</taxon>
        <taxon>Neocallimastigales</taxon>
        <taxon>Neocallimastigaceae</taxon>
        <taxon>Neocallimastix</taxon>
    </lineage>
</organism>
<gene>
    <name evidence="2" type="ORF">LY90DRAFT_665183</name>
</gene>
<dbReference type="GO" id="GO:0070072">
    <property type="term" value="P:vacuolar proton-transporting V-type ATPase complex assembly"/>
    <property type="evidence" value="ECO:0007669"/>
    <property type="project" value="InterPro"/>
</dbReference>
<evidence type="ECO:0000256" key="1">
    <source>
        <dbReference type="SAM" id="Phobius"/>
    </source>
</evidence>
<proteinExistence type="predicted"/>
<dbReference type="OrthoDB" id="9626941at2759"/>
<evidence type="ECO:0000313" key="3">
    <source>
        <dbReference type="Proteomes" id="UP000193920"/>
    </source>
</evidence>
<dbReference type="PANTHER" id="PTHR28251">
    <property type="entry name" value="V-TYPE ATPASE ASSEMBLY FACTOR PKR1"/>
    <property type="match status" value="1"/>
</dbReference>